<dbReference type="PANTHER" id="PTHR46579">
    <property type="entry name" value="F5/8 TYPE C DOMAIN-CONTAINING PROTEIN-RELATED"/>
    <property type="match status" value="1"/>
</dbReference>
<name>A0A401H736_9APHY</name>
<feature type="region of interest" description="Disordered" evidence="1">
    <location>
        <begin position="48"/>
        <end position="81"/>
    </location>
</feature>
<evidence type="ECO:0000313" key="4">
    <source>
        <dbReference type="Proteomes" id="UP000287166"/>
    </source>
</evidence>
<reference evidence="3 4" key="1">
    <citation type="journal article" date="2018" name="Sci. Rep.">
        <title>Genome sequence of the cauliflower mushroom Sparassis crispa (Hanabiratake) and its association with beneficial usage.</title>
        <authorList>
            <person name="Kiyama R."/>
            <person name="Furutani Y."/>
            <person name="Kawaguchi K."/>
            <person name="Nakanishi T."/>
        </authorList>
    </citation>
    <scope>NUCLEOTIDE SEQUENCE [LARGE SCALE GENOMIC DNA]</scope>
</reference>
<dbReference type="GeneID" id="38787151"/>
<keyword evidence="4" id="KW-1185">Reference proteome</keyword>
<evidence type="ECO:0000313" key="3">
    <source>
        <dbReference type="EMBL" id="GBE90234.1"/>
    </source>
</evidence>
<dbReference type="Pfam" id="PF02992">
    <property type="entry name" value="Transposase_21"/>
    <property type="match status" value="1"/>
</dbReference>
<dbReference type="InterPro" id="IPR004242">
    <property type="entry name" value="Transposase_21"/>
</dbReference>
<dbReference type="OrthoDB" id="3269001at2759"/>
<sequence>MRGVFLGQKEYEEHRRIDNKRVPLAVPDVNHLTMPTPSTSSHLDPLQADFMPAPGWIPESTPPSPTETTTTDPPSHSEVRDSTFLEELDKFRAQLQERRAAAQDHGALAFVSPPSVLSVPVHLQPVQDKVSQEINRGLFAVKYDSPLNTALLEYEEWLLQSLLRYESWKTHQSIRVRLRTGSAMTAVEDAVEEVERWKEIEWERQRTVLLSHGANSTAQNDGVVQTRPYLQSSLRSLQPVILLCYVLAGVLHLLCNVSISRCTFVLNALRTILNVAFSLKGPIDRESRDIVEEIPQDIRTVLQSLNVTPVTKSFVCCPGCYHCYPLNGPNPPPRCTAQSTPLSPPCNRELYVTRKIKGKDRTFPYSRYIYHDLKHWLARFLCRPGMEAIVDRPELFQPPCSSPEVAADIWDQPLLHDLPGPNGTKFMDADANEGRYVFSLCMDGLNPFGKGGPSASVGAIYMALLNLPPEMRYKIENMYLVAIFPGHPSKEQINPLLAPLVDDLLDAYDSGIRFSETPLHREGKTCRCAMIPLVCDLEAARQMAGFSTHGHTFFCSCCYLKLSDIENIDYWTWPERTTEQHRASAEQWKNAEPEERQKIMDDYGLRWSELLRLHYWDPIKYTALEAMHLLYIGLLGRHIDKVWGMSAKHADGLRGIVDDPKPTQKETEQALHILRTGSGDELSGLRVEALKQLCRIKMLRSSGRRGKLLKRLIAYRKEQGWFDSNGNPLSDEQQPLRPDPAVNNVPHPKELAVALVAVDSKPGTALQRLRRDVLREVCMQKLGGTIHDYEKKTKDELLALLTQYRLDQKIADKHGNLFAAQDLPVSRSRVVTKEELEDAVEKFDTGTKSALNKLRLPVLIQLCCRKLPQDIVDTLKKKSDVQAAIHQARIKMGITDNSGKLLVRREKHLPQSTGEAGQVEVAEDILEHGATSKLMKLSTAVLVMLAAKKFKGKTLQKKDDVLQRMRAYRLAEGITDADGKLIEGRTRSRRVLGRRMLSIIWKDMDAVVLPSTLTPPPRRPGTSSGKLEADELRTFCTINLTISLIWAWGSKPSDSREYRMLQNFMDLITAVKLASLRTMTSERITRYRRHMHRYLRTLLELFPGTTISPNQHNSLHLPEHLERFGPTHSIRAFSFERNNGDLQTILTNNKMVDLPGTMLRRFCMRQNLRSLFNPESLPQSISSIIAPFISSFQSEHRGTLLQDMLAFEDPLGDPDLDNDELEEETRDFSRLGDQEWNALQSWFAGHNFIRPHINRYVVRNKKLEVQDDIYKPVTTSRGDSYIVFQCADDADWRAGRVVDIFTHSYRQENIDVRRNFLLVEEYIALEIRHIQFDPYRKFPFVGGRLFYDKVRDQLIVLEVDEITCHFAHTRRTTPSIDIDCVHVLPLNKVSSYLFPSVCVLKQSSPVVEFVQHSLPIPVIGADGETI</sequence>
<evidence type="ECO:0000256" key="1">
    <source>
        <dbReference type="SAM" id="MobiDB-lite"/>
    </source>
</evidence>
<dbReference type="InParanoid" id="A0A401H736"/>
<organism evidence="3 4">
    <name type="scientific">Sparassis crispa</name>
    <dbReference type="NCBI Taxonomy" id="139825"/>
    <lineage>
        <taxon>Eukaryota</taxon>
        <taxon>Fungi</taxon>
        <taxon>Dikarya</taxon>
        <taxon>Basidiomycota</taxon>
        <taxon>Agaricomycotina</taxon>
        <taxon>Agaricomycetes</taxon>
        <taxon>Polyporales</taxon>
        <taxon>Sparassidaceae</taxon>
        <taxon>Sparassis</taxon>
    </lineage>
</organism>
<protein>
    <recommendedName>
        <fullName evidence="2">SAP domain-containing protein</fullName>
    </recommendedName>
</protein>
<evidence type="ECO:0000259" key="2">
    <source>
        <dbReference type="PROSITE" id="PS50800"/>
    </source>
</evidence>
<dbReference type="InterPro" id="IPR003034">
    <property type="entry name" value="SAP_dom"/>
</dbReference>
<dbReference type="RefSeq" id="XP_027621147.1">
    <property type="nucleotide sequence ID" value="XM_027765346.1"/>
</dbReference>
<dbReference type="Proteomes" id="UP000287166">
    <property type="component" value="Unassembled WGS sequence"/>
</dbReference>
<dbReference type="PANTHER" id="PTHR46579:SF2">
    <property type="entry name" value="C2H2-TYPE DOMAIN-CONTAINING PROTEIN"/>
    <property type="match status" value="1"/>
</dbReference>
<comment type="caution">
    <text evidence="3">The sequence shown here is derived from an EMBL/GenBank/DDBJ whole genome shotgun (WGS) entry which is preliminary data.</text>
</comment>
<dbReference type="PROSITE" id="PS50800">
    <property type="entry name" value="SAP"/>
    <property type="match status" value="1"/>
</dbReference>
<gene>
    <name evidence="3" type="ORF">SCP_1900830</name>
</gene>
<accession>A0A401H736</accession>
<feature type="domain" description="SAP" evidence="2">
    <location>
        <begin position="682"/>
        <end position="716"/>
    </location>
</feature>
<dbReference type="EMBL" id="BFAD01000019">
    <property type="protein sequence ID" value="GBE90234.1"/>
    <property type="molecule type" value="Genomic_DNA"/>
</dbReference>
<proteinExistence type="predicted"/>